<dbReference type="Gene3D" id="3.40.1170.60">
    <property type="match status" value="1"/>
</dbReference>
<evidence type="ECO:0000313" key="14">
    <source>
        <dbReference type="EMBL" id="RKP37076.1"/>
    </source>
</evidence>
<dbReference type="GO" id="GO:0046872">
    <property type="term" value="F:metal ion binding"/>
    <property type="evidence" value="ECO:0007669"/>
    <property type="project" value="UniProtKB-KW"/>
</dbReference>
<dbReference type="SUPFAM" id="SSF100879">
    <property type="entry name" value="Lesion bypass DNA polymerase (Y-family), little finger domain"/>
    <property type="match status" value="1"/>
</dbReference>
<dbReference type="InterPro" id="IPR053848">
    <property type="entry name" value="IMS_HHH_1"/>
</dbReference>
<comment type="similarity">
    <text evidence="2">Belongs to the DNA polymerase type-Y family.</text>
</comment>
<evidence type="ECO:0000256" key="10">
    <source>
        <dbReference type="ARBA" id="ARBA00023125"/>
    </source>
</evidence>
<dbReference type="Gene3D" id="6.10.250.1490">
    <property type="match status" value="1"/>
</dbReference>
<dbReference type="Pfam" id="PF21999">
    <property type="entry name" value="IMS_HHH_1"/>
    <property type="match status" value="1"/>
</dbReference>
<keyword evidence="6" id="KW-0548">Nucleotidyltransferase</keyword>
<evidence type="ECO:0000256" key="1">
    <source>
        <dbReference type="ARBA" id="ARBA00004123"/>
    </source>
</evidence>
<name>A0A4P9ZU02_9FUNG</name>
<evidence type="ECO:0000256" key="12">
    <source>
        <dbReference type="ARBA" id="ARBA00023242"/>
    </source>
</evidence>
<protein>
    <recommendedName>
        <fullName evidence="3">DNA repair protein REV1</fullName>
    </recommendedName>
</protein>
<evidence type="ECO:0000256" key="4">
    <source>
        <dbReference type="ARBA" id="ARBA00022634"/>
    </source>
</evidence>
<dbReference type="Gene3D" id="1.10.150.20">
    <property type="entry name" value="5' to 3' exonuclease, C-terminal subdomain"/>
    <property type="match status" value="1"/>
</dbReference>
<dbReference type="STRING" id="215637.A0A4P9ZU02"/>
<evidence type="ECO:0000313" key="15">
    <source>
        <dbReference type="Proteomes" id="UP000268162"/>
    </source>
</evidence>
<feature type="domain" description="UmuC" evidence="13">
    <location>
        <begin position="53"/>
        <end position="252"/>
    </location>
</feature>
<dbReference type="GO" id="GO:0003684">
    <property type="term" value="F:damaged DNA binding"/>
    <property type="evidence" value="ECO:0007669"/>
    <property type="project" value="InterPro"/>
</dbReference>
<reference evidence="15" key="1">
    <citation type="journal article" date="2018" name="Nat. Microbiol.">
        <title>Leveraging single-cell genomics to expand the fungal tree of life.</title>
        <authorList>
            <person name="Ahrendt S.R."/>
            <person name="Quandt C.A."/>
            <person name="Ciobanu D."/>
            <person name="Clum A."/>
            <person name="Salamov A."/>
            <person name="Andreopoulos B."/>
            <person name="Cheng J.F."/>
            <person name="Woyke T."/>
            <person name="Pelin A."/>
            <person name="Henrissat B."/>
            <person name="Reynolds N.K."/>
            <person name="Benny G.L."/>
            <person name="Smith M.E."/>
            <person name="James T.Y."/>
            <person name="Grigoriev I.V."/>
        </authorList>
    </citation>
    <scope>NUCLEOTIDE SEQUENCE [LARGE SCALE GENOMIC DNA]</scope>
    <source>
        <strain evidence="15">RSA 468</strain>
    </source>
</reference>
<evidence type="ECO:0000256" key="6">
    <source>
        <dbReference type="ARBA" id="ARBA00022695"/>
    </source>
</evidence>
<dbReference type="InterPro" id="IPR036775">
    <property type="entry name" value="DNA_pol_Y-fam_lit_finger_sf"/>
</dbReference>
<dbReference type="GO" id="GO:0070987">
    <property type="term" value="P:error-free translesion synthesis"/>
    <property type="evidence" value="ECO:0007669"/>
    <property type="project" value="TreeGrafter"/>
</dbReference>
<dbReference type="InterPro" id="IPR017961">
    <property type="entry name" value="DNA_pol_Y-fam_little_finger"/>
</dbReference>
<keyword evidence="5" id="KW-0808">Transferase</keyword>
<dbReference type="PANTHER" id="PTHR45990:SF1">
    <property type="entry name" value="DNA REPAIR PROTEIN REV1"/>
    <property type="match status" value="1"/>
</dbReference>
<evidence type="ECO:0000256" key="5">
    <source>
        <dbReference type="ARBA" id="ARBA00022679"/>
    </source>
</evidence>
<dbReference type="InterPro" id="IPR043502">
    <property type="entry name" value="DNA/RNA_pol_sf"/>
</dbReference>
<dbReference type="GO" id="GO:0006281">
    <property type="term" value="P:DNA repair"/>
    <property type="evidence" value="ECO:0007669"/>
    <property type="project" value="UniProtKB-KW"/>
</dbReference>
<evidence type="ECO:0000256" key="7">
    <source>
        <dbReference type="ARBA" id="ARBA00022723"/>
    </source>
</evidence>
<dbReference type="Pfam" id="PF11799">
    <property type="entry name" value="IMS_C"/>
    <property type="match status" value="1"/>
</dbReference>
<dbReference type="PROSITE" id="PS50173">
    <property type="entry name" value="UMUC"/>
    <property type="match status" value="1"/>
</dbReference>
<gene>
    <name evidence="14" type="ORF">BJ085DRAFT_4843</name>
</gene>
<keyword evidence="8" id="KW-0227">DNA damage</keyword>
<dbReference type="AlphaFoldDB" id="A0A4P9ZU02"/>
<keyword evidence="4" id="KW-0237">DNA synthesis</keyword>
<evidence type="ECO:0000256" key="9">
    <source>
        <dbReference type="ARBA" id="ARBA00022842"/>
    </source>
</evidence>
<dbReference type="InterPro" id="IPR043128">
    <property type="entry name" value="Rev_trsase/Diguanyl_cyclase"/>
</dbReference>
<feature type="non-terminal residue" evidence="14">
    <location>
        <position position="1"/>
    </location>
</feature>
<evidence type="ECO:0000259" key="13">
    <source>
        <dbReference type="PROSITE" id="PS50173"/>
    </source>
</evidence>
<keyword evidence="15" id="KW-1185">Reference proteome</keyword>
<dbReference type="Pfam" id="PF00817">
    <property type="entry name" value="IMS"/>
    <property type="match status" value="1"/>
</dbReference>
<dbReference type="GO" id="GO:0003887">
    <property type="term" value="F:DNA-directed DNA polymerase activity"/>
    <property type="evidence" value="ECO:0007669"/>
    <property type="project" value="InterPro"/>
</dbReference>
<dbReference type="SUPFAM" id="SSF56672">
    <property type="entry name" value="DNA/RNA polymerases"/>
    <property type="match status" value="1"/>
</dbReference>
<dbReference type="GO" id="GO:0005634">
    <property type="term" value="C:nucleus"/>
    <property type="evidence" value="ECO:0007669"/>
    <property type="project" value="UniProtKB-SubCell"/>
</dbReference>
<accession>A0A4P9ZU02</accession>
<keyword evidence="9" id="KW-0460">Magnesium</keyword>
<evidence type="ECO:0000256" key="2">
    <source>
        <dbReference type="ARBA" id="ARBA00010945"/>
    </source>
</evidence>
<keyword evidence="12" id="KW-0539">Nucleus</keyword>
<keyword evidence="10" id="KW-0238">DNA-binding</keyword>
<proteinExistence type="inferred from homology"/>
<dbReference type="EMBL" id="ML002547">
    <property type="protein sequence ID" value="RKP37076.1"/>
    <property type="molecule type" value="Genomic_DNA"/>
</dbReference>
<keyword evidence="11" id="KW-0234">DNA repair</keyword>
<dbReference type="PANTHER" id="PTHR45990">
    <property type="entry name" value="DNA REPAIR PROTEIN REV1"/>
    <property type="match status" value="1"/>
</dbReference>
<dbReference type="GO" id="GO:0042276">
    <property type="term" value="P:error-prone translesion synthesis"/>
    <property type="evidence" value="ECO:0007669"/>
    <property type="project" value="TreeGrafter"/>
</dbReference>
<keyword evidence="7" id="KW-0479">Metal-binding</keyword>
<sequence length="422" mass="46500">DANFIQNYYASSRLHHLSTFKIELQNYVIELRRQRGLTSESTGSARASGRRCIMYVDFDCFFVAVGLRSRPDLRGKPVAVSHCQNPSEASSSDIASCNYEARAAGVSNGMVVGRARQLCPNLIVIPYEFEQYREASRTLYQILVATTPQVQVGGMDEAILDVTNLINDQSADKGAQTKGVSRESVCAKMAESLRQQVWEATQCQVSVGISENILLAKLATRWAKPHGQYYLPIEDAPTRLAPLPVKHIPGIGETTARKLADAGITTIRDLRNQPLARLQDMLGPKAGLNIQRMALGQDDRPLVTSPPRHSVGTEIGWGVRFETPAQVDKFLRDLCQEVHTRMATASVRGKSVTLRLKRRQEGAGEARKHLGHGLCDNFSKSATLPQLTREADALYQTCSRLLGQLAVPPVDLRAVGIQVQKL</sequence>
<dbReference type="InterPro" id="IPR001126">
    <property type="entry name" value="UmuC"/>
</dbReference>
<dbReference type="Proteomes" id="UP000268162">
    <property type="component" value="Unassembled WGS sequence"/>
</dbReference>
<dbReference type="FunFam" id="3.30.1490.100:FF:000001">
    <property type="entry name" value="DNA repair protein REV1"/>
    <property type="match status" value="1"/>
</dbReference>
<evidence type="ECO:0000256" key="11">
    <source>
        <dbReference type="ARBA" id="ARBA00023204"/>
    </source>
</evidence>
<feature type="non-terminal residue" evidence="14">
    <location>
        <position position="422"/>
    </location>
</feature>
<evidence type="ECO:0000256" key="3">
    <source>
        <dbReference type="ARBA" id="ARBA00020399"/>
    </source>
</evidence>
<organism evidence="14 15">
    <name type="scientific">Dimargaris cristalligena</name>
    <dbReference type="NCBI Taxonomy" id="215637"/>
    <lineage>
        <taxon>Eukaryota</taxon>
        <taxon>Fungi</taxon>
        <taxon>Fungi incertae sedis</taxon>
        <taxon>Zoopagomycota</taxon>
        <taxon>Kickxellomycotina</taxon>
        <taxon>Dimargaritomycetes</taxon>
        <taxon>Dimargaritales</taxon>
        <taxon>Dimargaritaceae</taxon>
        <taxon>Dimargaris</taxon>
    </lineage>
</organism>
<dbReference type="Gene3D" id="3.30.1490.100">
    <property type="entry name" value="DNA polymerase, Y-family, little finger domain"/>
    <property type="match status" value="1"/>
</dbReference>
<dbReference type="Gene3D" id="3.30.70.270">
    <property type="match status" value="1"/>
</dbReference>
<evidence type="ECO:0000256" key="8">
    <source>
        <dbReference type="ARBA" id="ARBA00022763"/>
    </source>
</evidence>
<comment type="subcellular location">
    <subcellularLocation>
        <location evidence="1">Nucleus</location>
    </subcellularLocation>
</comment>
<dbReference type="GO" id="GO:0017125">
    <property type="term" value="F:deoxycytidyl transferase activity"/>
    <property type="evidence" value="ECO:0007669"/>
    <property type="project" value="TreeGrafter"/>
</dbReference>